<accession>B3FJE3</accession>
<evidence type="ECO:0000313" key="1">
    <source>
        <dbReference type="EMBL" id="ABY63109.1"/>
    </source>
</evidence>
<dbReference type="EMBL" id="EU197055">
    <property type="protein sequence ID" value="ABY63109.1"/>
    <property type="molecule type" value="Genomic_DNA"/>
</dbReference>
<dbReference type="RefSeq" id="YP_001957004.1">
    <property type="nucleotide sequence ID" value="NC_010821.1"/>
</dbReference>
<name>B3FJE3_BP201</name>
<protein>
    <submittedName>
        <fullName evidence="1">Uncharacterized protein</fullName>
    </submittedName>
</protein>
<dbReference type="Proteomes" id="UP000002421">
    <property type="component" value="Segment"/>
</dbReference>
<proteinExistence type="predicted"/>
<evidence type="ECO:0000313" key="2">
    <source>
        <dbReference type="Proteomes" id="UP000002421"/>
    </source>
</evidence>
<dbReference type="KEGG" id="vg:6372397"/>
<reference evidence="1 2" key="1">
    <citation type="journal article" date="2008" name="Virology">
        <title>Characterization of Pseudomonas chlororaphis myovirus 201varphi2-1 via genomic sequencing, mass spectrometry, and electron microscopy.</title>
        <authorList>
            <person name="Thomas J.A."/>
            <person name="Rolando M.R."/>
            <person name="Carroll C.A."/>
            <person name="Shen P.S."/>
            <person name="Belnap D.M."/>
            <person name="Weintraub S.T."/>
            <person name="Serwer P."/>
            <person name="Hardies S.C."/>
        </authorList>
    </citation>
    <scope>NUCLEOTIDE SEQUENCE</scope>
</reference>
<sequence>MSVVNYSDLVQLFPSDVLVQMAEAITVELRNRNTSHNSTKLEDLRERYGADGNRLLQLPVSGYHEHMLNQFGMGVPGQMNLPPVNYNQVPQASFGSVQTAYELNDLPFSTTFDIDFNKFVYRPTGHGLKSLQELFGSSLIEEVRRLANDDMEIFIDPTLLPNGQVHLHNAPIGSTITIAATLRQLVDWYNGLPPVLEESVVVEPLRYIGGWSVHGDQNQLLLEYDGKSLEAEGEINGNQVKGVPFRANRTIQLIPNSNIPELMEQGRINVGATIERLPAIKSVYVEVGGHMLRAVTKTNPTAQFQPSLESTLFKLLDMRLGIELKAGMTDCFGEIIEWSHLLGDETITLDLTLAARYNPDRAEIVTTTTPVEFIHNGPKGSYLSSLLSMPNCGILAFDLSAVIETN</sequence>
<organism evidence="1 2">
    <name type="scientific">Pseudomonas phage 201phi2-1</name>
    <name type="common">Pseudomonas chlororaphis phage 201phi2-1</name>
    <dbReference type="NCBI Taxonomy" id="198110"/>
    <lineage>
        <taxon>Viruses</taxon>
        <taxon>Duplodnaviria</taxon>
        <taxon>Heunggongvirae</taxon>
        <taxon>Uroviricota</taxon>
        <taxon>Caudoviricetes</taxon>
        <taxon>Chimalliviridae</taxon>
        <taxon>Serwervirus</taxon>
        <taxon>Serwervirus 201phi21</taxon>
    </lineage>
</organism>
<organismHost>
    <name type="scientific">Pseudomonas chlororaphis</name>
    <dbReference type="NCBI Taxonomy" id="587753"/>
</organismHost>
<keyword evidence="2" id="KW-1185">Reference proteome</keyword>
<gene>
    <name evidence="1" type="ORF">201phi2-1p282</name>
</gene>